<dbReference type="InterPro" id="IPR052874">
    <property type="entry name" value="Sperm-ZP_regulatory"/>
</dbReference>
<keyword evidence="2" id="KW-1003">Cell membrane</keyword>
<dbReference type="AlphaFoldDB" id="A0A6J1ZSF9"/>
<evidence type="ECO:0000313" key="8">
    <source>
        <dbReference type="Proteomes" id="UP001652583"/>
    </source>
</evidence>
<sequence length="153" mass="17525">MMLLWAFLFVIWLPQVMLGGYWTYNLKCYDCWTINNFKCPQITLCPTDLRRCMTICVRLNSRELLVYKNCTSNCTFVYPSEVPDEAPRVLRTNSFYFVRCCGAMTCNEGGPTNMEREITQDQTIEDELEGTVCLGESTLSLSIASILVSHTLT</sequence>
<feature type="domain" description="UPAR/Ly6" evidence="7">
    <location>
        <begin position="26"/>
        <end position="121"/>
    </location>
</feature>
<dbReference type="Proteomes" id="UP001652583">
    <property type="component" value="Chromosome F2"/>
</dbReference>
<keyword evidence="8" id="KW-1185">Reference proteome</keyword>
<evidence type="ECO:0000256" key="5">
    <source>
        <dbReference type="ARBA" id="ARBA00023180"/>
    </source>
</evidence>
<feature type="signal peptide" evidence="6">
    <location>
        <begin position="1"/>
        <end position="19"/>
    </location>
</feature>
<evidence type="ECO:0000259" key="7">
    <source>
        <dbReference type="SMART" id="SM00134"/>
    </source>
</evidence>
<dbReference type="GO" id="GO:0005886">
    <property type="term" value="C:plasma membrane"/>
    <property type="evidence" value="ECO:0007669"/>
    <property type="project" value="UniProtKB-SubCell"/>
</dbReference>
<dbReference type="CTD" id="2765"/>
<feature type="chain" id="PRO_5027098576" evidence="6">
    <location>
        <begin position="20"/>
        <end position="153"/>
    </location>
</feature>
<dbReference type="Pfam" id="PF00087">
    <property type="entry name" value="Toxin_TOLIP"/>
    <property type="match status" value="1"/>
</dbReference>
<dbReference type="KEGG" id="aju:113600529"/>
<keyword evidence="4" id="KW-0472">Membrane</keyword>
<dbReference type="InterPro" id="IPR045860">
    <property type="entry name" value="Snake_toxin-like_sf"/>
</dbReference>
<dbReference type="PANTHER" id="PTHR15049">
    <property type="entry name" value="GLYCOSYL-PHOSPHATIDYLINOSITOL-ANCHORED MOLECULE-LIKE PROTEIN-RELATED"/>
    <property type="match status" value="1"/>
</dbReference>
<dbReference type="SUPFAM" id="SSF57302">
    <property type="entry name" value="Snake toxin-like"/>
    <property type="match status" value="1"/>
</dbReference>
<reference evidence="9" key="1">
    <citation type="submission" date="2025-08" db="UniProtKB">
        <authorList>
            <consortium name="RefSeq"/>
        </authorList>
    </citation>
    <scope>IDENTIFICATION</scope>
    <source>
        <tissue evidence="9">Blood</tissue>
    </source>
</reference>
<dbReference type="SMART" id="SM00134">
    <property type="entry name" value="LU"/>
    <property type="match status" value="1"/>
</dbReference>
<evidence type="ECO:0000256" key="2">
    <source>
        <dbReference type="ARBA" id="ARBA00022475"/>
    </source>
</evidence>
<dbReference type="RefSeq" id="XP_026919549.1">
    <property type="nucleotide sequence ID" value="XM_027063748.2"/>
</dbReference>
<dbReference type="InterPro" id="IPR016054">
    <property type="entry name" value="LY6_UPA_recep-like"/>
</dbReference>
<organism evidence="8 9">
    <name type="scientific">Acinonyx jubatus</name>
    <name type="common">Cheetah</name>
    <dbReference type="NCBI Taxonomy" id="32536"/>
    <lineage>
        <taxon>Eukaryota</taxon>
        <taxon>Metazoa</taxon>
        <taxon>Chordata</taxon>
        <taxon>Craniata</taxon>
        <taxon>Vertebrata</taxon>
        <taxon>Euteleostomi</taxon>
        <taxon>Mammalia</taxon>
        <taxon>Eutheria</taxon>
        <taxon>Laurasiatheria</taxon>
        <taxon>Carnivora</taxon>
        <taxon>Feliformia</taxon>
        <taxon>Felidae</taxon>
        <taxon>Felinae</taxon>
        <taxon>Acinonyx</taxon>
    </lineage>
</organism>
<dbReference type="GeneID" id="113600529"/>
<dbReference type="InterPro" id="IPR035076">
    <property type="entry name" value="Toxin/TOLIP"/>
</dbReference>
<dbReference type="PANTHER" id="PTHR15049:SF2">
    <property type="entry name" value="GLYCOSYL-PHOSPHATIDYLINOSITOL-ANCHORED MOLECULE-LIKE PROTEIN"/>
    <property type="match status" value="1"/>
</dbReference>
<accession>A0A6J1ZSF9</accession>
<protein>
    <submittedName>
        <fullName evidence="9">Glycosyl-phosphatidylinositol-anchored molecule-like protein</fullName>
    </submittedName>
</protein>
<evidence type="ECO:0000256" key="1">
    <source>
        <dbReference type="ARBA" id="ARBA00004236"/>
    </source>
</evidence>
<keyword evidence="3 6" id="KW-0732">Signal</keyword>
<keyword evidence="5" id="KW-0325">Glycoprotein</keyword>
<name>A0A6J1ZSF9_ACIJB</name>
<evidence type="ECO:0000256" key="6">
    <source>
        <dbReference type="SAM" id="SignalP"/>
    </source>
</evidence>
<evidence type="ECO:0000256" key="4">
    <source>
        <dbReference type="ARBA" id="ARBA00023136"/>
    </source>
</evidence>
<evidence type="ECO:0000256" key="3">
    <source>
        <dbReference type="ARBA" id="ARBA00022729"/>
    </source>
</evidence>
<evidence type="ECO:0000313" key="9">
    <source>
        <dbReference type="RefSeq" id="XP_026919549.1"/>
    </source>
</evidence>
<comment type="subcellular location">
    <subcellularLocation>
        <location evidence="1">Cell membrane</location>
    </subcellularLocation>
</comment>
<dbReference type="Gene3D" id="2.10.60.10">
    <property type="entry name" value="CD59"/>
    <property type="match status" value="1"/>
</dbReference>
<proteinExistence type="predicted"/>
<gene>
    <name evidence="9" type="primary">GML</name>
</gene>